<feature type="non-terminal residue" evidence="2">
    <location>
        <position position="1"/>
    </location>
</feature>
<keyword evidence="3" id="KW-1185">Reference proteome</keyword>
<proteinExistence type="predicted"/>
<organism evidence="2 3">
    <name type="scientific">Trifolium medium</name>
    <dbReference type="NCBI Taxonomy" id="97028"/>
    <lineage>
        <taxon>Eukaryota</taxon>
        <taxon>Viridiplantae</taxon>
        <taxon>Streptophyta</taxon>
        <taxon>Embryophyta</taxon>
        <taxon>Tracheophyta</taxon>
        <taxon>Spermatophyta</taxon>
        <taxon>Magnoliopsida</taxon>
        <taxon>eudicotyledons</taxon>
        <taxon>Gunneridae</taxon>
        <taxon>Pentapetalae</taxon>
        <taxon>rosids</taxon>
        <taxon>fabids</taxon>
        <taxon>Fabales</taxon>
        <taxon>Fabaceae</taxon>
        <taxon>Papilionoideae</taxon>
        <taxon>50 kb inversion clade</taxon>
        <taxon>NPAAA clade</taxon>
        <taxon>Hologalegina</taxon>
        <taxon>IRL clade</taxon>
        <taxon>Trifolieae</taxon>
        <taxon>Trifolium</taxon>
    </lineage>
</organism>
<dbReference type="EMBL" id="LXQA010286796">
    <property type="protein sequence ID" value="MCI41027.1"/>
    <property type="molecule type" value="Genomic_DNA"/>
</dbReference>
<dbReference type="AlphaFoldDB" id="A0A392RXZ1"/>
<evidence type="ECO:0000256" key="1">
    <source>
        <dbReference type="SAM" id="MobiDB-lite"/>
    </source>
</evidence>
<accession>A0A392RXZ1</accession>
<dbReference type="Proteomes" id="UP000265520">
    <property type="component" value="Unassembled WGS sequence"/>
</dbReference>
<evidence type="ECO:0000313" key="2">
    <source>
        <dbReference type="EMBL" id="MCI41027.1"/>
    </source>
</evidence>
<name>A0A392RXZ1_9FABA</name>
<sequence length="102" mass="11021">PSSSNPSVPSIPSNSQQRNTSKSTTPHVSAPSPSSSNPSVPSLTPTHIEFETAPIEDDNDHNSQLEHLIPFGDPTLPGPHNPHLPWGKDHSDNKVWNYTLKG</sequence>
<reference evidence="2 3" key="1">
    <citation type="journal article" date="2018" name="Front. Plant Sci.">
        <title>Red Clover (Trifolium pratense) and Zigzag Clover (T. medium) - A Picture of Genomic Similarities and Differences.</title>
        <authorList>
            <person name="Dluhosova J."/>
            <person name="Istvanek J."/>
            <person name="Nedelnik J."/>
            <person name="Repkova J."/>
        </authorList>
    </citation>
    <scope>NUCLEOTIDE SEQUENCE [LARGE SCALE GENOMIC DNA]</scope>
    <source>
        <strain evidence="3">cv. 10/8</strain>
        <tissue evidence="2">Leaf</tissue>
    </source>
</reference>
<feature type="region of interest" description="Disordered" evidence="1">
    <location>
        <begin position="1"/>
        <end position="102"/>
    </location>
</feature>
<protein>
    <submittedName>
        <fullName evidence="2">Uncharacterized protein</fullName>
    </submittedName>
</protein>
<feature type="compositionally biased region" description="Low complexity" evidence="1">
    <location>
        <begin position="1"/>
        <end position="15"/>
    </location>
</feature>
<evidence type="ECO:0000313" key="3">
    <source>
        <dbReference type="Proteomes" id="UP000265520"/>
    </source>
</evidence>
<feature type="compositionally biased region" description="Low complexity" evidence="1">
    <location>
        <begin position="23"/>
        <end position="46"/>
    </location>
</feature>
<comment type="caution">
    <text evidence="2">The sequence shown here is derived from an EMBL/GenBank/DDBJ whole genome shotgun (WGS) entry which is preliminary data.</text>
</comment>